<comment type="cofactor">
    <cofactor evidence="1 8">
        <name>heme</name>
        <dbReference type="ChEBI" id="CHEBI:30413"/>
    </cofactor>
</comment>
<dbReference type="InterPro" id="IPR002974">
    <property type="entry name" value="Cyt_P450_E_CYP52_ascomycetes"/>
</dbReference>
<dbReference type="PRINTS" id="PR01239">
    <property type="entry name" value="EP450IICYP52"/>
</dbReference>
<keyword evidence="7 9" id="KW-0503">Monooxygenase</keyword>
<feature type="transmembrane region" description="Helical" evidence="10">
    <location>
        <begin position="537"/>
        <end position="558"/>
    </location>
</feature>
<dbReference type="PANTHER" id="PTHR24287">
    <property type="entry name" value="P450, PUTATIVE (EUROFUNG)-RELATED"/>
    <property type="match status" value="1"/>
</dbReference>
<keyword evidence="10" id="KW-0812">Transmembrane</keyword>
<feature type="chain" id="PRO_5033986020" description="Cytochrome P450" evidence="11">
    <location>
        <begin position="30"/>
        <end position="681"/>
    </location>
</feature>
<sequence length="681" mass="76197">MRGSTSLILVAVGAVLIAFICKKVKECLAAVDIERENRCLKPREYPHKDPILGLDLFFMMGKAMRTGKMLETTQKLFDTYGKTFKSNSWGTTVINTCEPRNIQTVLALSFKSFGKVKVQPEKQGGSLMAQGIFTADGPIWARSRALIRPTFARSEISNFSSLEKHVSRFLDLIPRDGSTVDLQPLTKNLFLDISTEFLFGESVESQSPNTSFDSGEFLKAFDASMRGLAARMMLGKLKFIRGRDIEWKKAIKQVHTYIDGHVTRVLKMQRSSGVENSEEKDHPQKQYVLLNEMTKETQDPIDLRYQLLHVFIPAHDATGIAVSDIFFHLARDPNRRDKLRAEVLAATASQPLSFELLKSLKYLRYVFNESLRLHPTAGIVRRICHQDTIFPLGGGPDGQAPILVTRGSNVVLNYHVLHRDKAFWGDDADEFRPERWDKVRPTWEYLPFSGGPRICPAQQMVFTDAAYIIVTVIQKFSRIENQDPLPWTELFRMTVENRNDTSEDFGIGELPLAMVTSTAGRYTGFLSHVTFATERSIVALSASILVLATCAVALRFYVRRVQKAALLIDDWLTLPSLVMIIGMAISMIIGAKRHALGYKTPFPKASLDVIVNYKSPEGTFVQQLWKLHITLGRKIALTGVFLLGAVAVAASAARIGIYVIAVNAGFQPGIDPDVDIADTLY</sequence>
<feature type="signal peptide" evidence="11">
    <location>
        <begin position="1"/>
        <end position="29"/>
    </location>
</feature>
<evidence type="ECO:0000256" key="4">
    <source>
        <dbReference type="ARBA" id="ARBA00022723"/>
    </source>
</evidence>
<dbReference type="AlphaFoldDB" id="A0A8H4RD80"/>
<proteinExistence type="inferred from homology"/>
<gene>
    <name evidence="12" type="ORF">G7Y89_g10205</name>
</gene>
<keyword evidence="6 8" id="KW-0408">Iron</keyword>
<dbReference type="Gene3D" id="1.10.630.10">
    <property type="entry name" value="Cytochrome P450"/>
    <property type="match status" value="1"/>
</dbReference>
<keyword evidence="13" id="KW-1185">Reference proteome</keyword>
<feature type="transmembrane region" description="Helical" evidence="10">
    <location>
        <begin position="635"/>
        <end position="661"/>
    </location>
</feature>
<evidence type="ECO:0000313" key="13">
    <source>
        <dbReference type="Proteomes" id="UP000566819"/>
    </source>
</evidence>
<keyword evidence="3 8" id="KW-0349">Heme</keyword>
<evidence type="ECO:0000256" key="9">
    <source>
        <dbReference type="RuleBase" id="RU000461"/>
    </source>
</evidence>
<evidence type="ECO:0000256" key="2">
    <source>
        <dbReference type="ARBA" id="ARBA00010617"/>
    </source>
</evidence>
<evidence type="ECO:0000313" key="12">
    <source>
        <dbReference type="EMBL" id="KAF4627950.1"/>
    </source>
</evidence>
<feature type="binding site" description="axial binding residue" evidence="8">
    <location>
        <position position="455"/>
    </location>
    <ligand>
        <name>heme</name>
        <dbReference type="ChEBI" id="CHEBI:30413"/>
    </ligand>
    <ligandPart>
        <name>Fe</name>
        <dbReference type="ChEBI" id="CHEBI:18248"/>
    </ligandPart>
</feature>
<keyword evidence="11" id="KW-0732">Signal</keyword>
<dbReference type="Pfam" id="PF00067">
    <property type="entry name" value="p450"/>
    <property type="match status" value="1"/>
</dbReference>
<dbReference type="CDD" id="cd11063">
    <property type="entry name" value="CYP52"/>
    <property type="match status" value="1"/>
</dbReference>
<evidence type="ECO:0000256" key="1">
    <source>
        <dbReference type="ARBA" id="ARBA00001971"/>
    </source>
</evidence>
<comment type="caution">
    <text evidence="12">The sequence shown here is derived from an EMBL/GenBank/DDBJ whole genome shotgun (WGS) entry which is preliminary data.</text>
</comment>
<evidence type="ECO:0000256" key="8">
    <source>
        <dbReference type="PIRSR" id="PIRSR602402-1"/>
    </source>
</evidence>
<evidence type="ECO:0000256" key="3">
    <source>
        <dbReference type="ARBA" id="ARBA00022617"/>
    </source>
</evidence>
<name>A0A8H4RD80_9HELO</name>
<dbReference type="PRINTS" id="PR00464">
    <property type="entry name" value="EP450II"/>
</dbReference>
<reference evidence="12 13" key="1">
    <citation type="submission" date="2020-03" db="EMBL/GenBank/DDBJ databases">
        <title>Draft Genome Sequence of Cudoniella acicularis.</title>
        <authorList>
            <person name="Buettner E."/>
            <person name="Kellner H."/>
        </authorList>
    </citation>
    <scope>NUCLEOTIDE SEQUENCE [LARGE SCALE GENOMIC DNA]</scope>
    <source>
        <strain evidence="12 13">DSM 108380</strain>
    </source>
</reference>
<keyword evidence="4 8" id="KW-0479">Metal-binding</keyword>
<dbReference type="GO" id="GO:0020037">
    <property type="term" value="F:heme binding"/>
    <property type="evidence" value="ECO:0007669"/>
    <property type="project" value="InterPro"/>
</dbReference>
<evidence type="ECO:0000256" key="5">
    <source>
        <dbReference type="ARBA" id="ARBA00023002"/>
    </source>
</evidence>
<dbReference type="Proteomes" id="UP000566819">
    <property type="component" value="Unassembled WGS sequence"/>
</dbReference>
<evidence type="ECO:0008006" key="14">
    <source>
        <dbReference type="Google" id="ProtNLM"/>
    </source>
</evidence>
<keyword evidence="10" id="KW-1133">Transmembrane helix</keyword>
<evidence type="ECO:0000256" key="6">
    <source>
        <dbReference type="ARBA" id="ARBA00023004"/>
    </source>
</evidence>
<organism evidence="12 13">
    <name type="scientific">Cudoniella acicularis</name>
    <dbReference type="NCBI Taxonomy" id="354080"/>
    <lineage>
        <taxon>Eukaryota</taxon>
        <taxon>Fungi</taxon>
        <taxon>Dikarya</taxon>
        <taxon>Ascomycota</taxon>
        <taxon>Pezizomycotina</taxon>
        <taxon>Leotiomycetes</taxon>
        <taxon>Helotiales</taxon>
        <taxon>Tricladiaceae</taxon>
        <taxon>Cudoniella</taxon>
    </lineage>
</organism>
<dbReference type="PROSITE" id="PS00086">
    <property type="entry name" value="CYTOCHROME_P450"/>
    <property type="match status" value="1"/>
</dbReference>
<dbReference type="PANTHER" id="PTHR24287:SF19">
    <property type="entry name" value="CYTOCHROME P450"/>
    <property type="match status" value="1"/>
</dbReference>
<dbReference type="InterPro" id="IPR047146">
    <property type="entry name" value="Cyt_P450_E_CYP52_fungi"/>
</dbReference>
<keyword evidence="10" id="KW-0472">Membrane</keyword>
<dbReference type="SUPFAM" id="SSF48264">
    <property type="entry name" value="Cytochrome P450"/>
    <property type="match status" value="1"/>
</dbReference>
<dbReference type="GO" id="GO:0016712">
    <property type="term" value="F:oxidoreductase activity, acting on paired donors, with incorporation or reduction of molecular oxygen, reduced flavin or flavoprotein as one donor, and incorporation of one atom of oxygen"/>
    <property type="evidence" value="ECO:0007669"/>
    <property type="project" value="InterPro"/>
</dbReference>
<feature type="transmembrane region" description="Helical" evidence="10">
    <location>
        <begin position="570"/>
        <end position="591"/>
    </location>
</feature>
<keyword evidence="5 9" id="KW-0560">Oxidoreductase</keyword>
<comment type="similarity">
    <text evidence="2 9">Belongs to the cytochrome P450 family.</text>
</comment>
<dbReference type="GO" id="GO:0005506">
    <property type="term" value="F:iron ion binding"/>
    <property type="evidence" value="ECO:0007669"/>
    <property type="project" value="InterPro"/>
</dbReference>
<dbReference type="InterPro" id="IPR001128">
    <property type="entry name" value="Cyt_P450"/>
</dbReference>
<dbReference type="InterPro" id="IPR002402">
    <property type="entry name" value="Cyt_P450_E_grp-II"/>
</dbReference>
<accession>A0A8H4RD80</accession>
<dbReference type="EMBL" id="JAAMPI010000885">
    <property type="protein sequence ID" value="KAF4627950.1"/>
    <property type="molecule type" value="Genomic_DNA"/>
</dbReference>
<evidence type="ECO:0000256" key="11">
    <source>
        <dbReference type="SAM" id="SignalP"/>
    </source>
</evidence>
<protein>
    <recommendedName>
        <fullName evidence="14">Cytochrome P450</fullName>
    </recommendedName>
</protein>
<evidence type="ECO:0000256" key="10">
    <source>
        <dbReference type="SAM" id="Phobius"/>
    </source>
</evidence>
<dbReference type="OrthoDB" id="1470350at2759"/>
<evidence type="ECO:0000256" key="7">
    <source>
        <dbReference type="ARBA" id="ARBA00023033"/>
    </source>
</evidence>
<dbReference type="InterPro" id="IPR017972">
    <property type="entry name" value="Cyt_P450_CS"/>
</dbReference>
<dbReference type="InterPro" id="IPR036396">
    <property type="entry name" value="Cyt_P450_sf"/>
</dbReference>